<organism evidence="1 2">
    <name type="scientific">Citricoccus parietis</name>
    <dbReference type="NCBI Taxonomy" id="592307"/>
    <lineage>
        <taxon>Bacteria</taxon>
        <taxon>Bacillati</taxon>
        <taxon>Actinomycetota</taxon>
        <taxon>Actinomycetes</taxon>
        <taxon>Micrococcales</taxon>
        <taxon>Micrococcaceae</taxon>
        <taxon>Citricoccus</taxon>
    </lineage>
</organism>
<name>A0ABV5FXN5_9MICC</name>
<proteinExistence type="predicted"/>
<keyword evidence="2" id="KW-1185">Reference proteome</keyword>
<dbReference type="EMBL" id="JBHMFI010000001">
    <property type="protein sequence ID" value="MFB9071427.1"/>
    <property type="molecule type" value="Genomic_DNA"/>
</dbReference>
<reference evidence="1 2" key="1">
    <citation type="submission" date="2024-09" db="EMBL/GenBank/DDBJ databases">
        <authorList>
            <person name="Sun Q."/>
            <person name="Mori K."/>
        </authorList>
    </citation>
    <scope>NUCLEOTIDE SEQUENCE [LARGE SCALE GENOMIC DNA]</scope>
    <source>
        <strain evidence="1 2">CCM 7609</strain>
    </source>
</reference>
<accession>A0ABV5FXN5</accession>
<evidence type="ECO:0000313" key="2">
    <source>
        <dbReference type="Proteomes" id="UP001589575"/>
    </source>
</evidence>
<dbReference type="Proteomes" id="UP001589575">
    <property type="component" value="Unassembled WGS sequence"/>
</dbReference>
<sequence length="102" mass="11103">MAAMRRLCSASTSRSVGSRPWAARISSRSWFSWRTRRLREIIPEAGDRWRSAQARTVARARTCSRPSQLEISSICAGVASSSSTKVTASMATSCSTSSRCVA</sequence>
<evidence type="ECO:0000313" key="1">
    <source>
        <dbReference type="EMBL" id="MFB9071427.1"/>
    </source>
</evidence>
<comment type="caution">
    <text evidence="1">The sequence shown here is derived from an EMBL/GenBank/DDBJ whole genome shotgun (WGS) entry which is preliminary data.</text>
</comment>
<protein>
    <submittedName>
        <fullName evidence="1">Uncharacterized protein</fullName>
    </submittedName>
</protein>
<gene>
    <name evidence="1" type="ORF">ACFFX0_09540</name>
</gene>